<evidence type="ECO:0000313" key="2">
    <source>
        <dbReference type="Proteomes" id="UP001146351"/>
    </source>
</evidence>
<keyword evidence="2" id="KW-1185">Reference proteome</keyword>
<proteinExistence type="predicted"/>
<comment type="caution">
    <text evidence="1">The sequence shown here is derived from an EMBL/GenBank/DDBJ whole genome shotgun (WGS) entry which is preliminary data.</text>
</comment>
<accession>A0A9W9LVZ6</accession>
<evidence type="ECO:0000313" key="1">
    <source>
        <dbReference type="EMBL" id="KAJ5178837.1"/>
    </source>
</evidence>
<gene>
    <name evidence="1" type="ORF">N7492_002047</name>
</gene>
<dbReference type="AlphaFoldDB" id="A0A9W9LVZ6"/>
<sequence length="222" mass="24623">MSKLAPLIASLNISRHSSDHHKRNDEEIKADLEFEKFNGDDKSFYGFVPNDKISGVQSNDRGASTKRLVKQLASDGYAEAFCAHGLPNLVAALYIPQLGVFVGSIPRSKDTALKLYSMAEKFPDYSNLIRGRLGESTPENSDKPEEQLHAEDMVISNAVAKMVDNHIDPEEGLTYSKIAIYGLYSKNDHVGFKSPCGSNDRNKINHPACVIVLNRWHMKTAT</sequence>
<dbReference type="OrthoDB" id="4488944at2759"/>
<protein>
    <submittedName>
        <fullName evidence="1">Uncharacterized protein</fullName>
    </submittedName>
</protein>
<reference evidence="1" key="2">
    <citation type="journal article" date="2023" name="IMA Fungus">
        <title>Comparative genomic study of the Penicillium genus elucidates a diverse pangenome and 15 lateral gene transfer events.</title>
        <authorList>
            <person name="Petersen C."/>
            <person name="Sorensen T."/>
            <person name="Nielsen M.R."/>
            <person name="Sondergaard T.E."/>
            <person name="Sorensen J.L."/>
            <person name="Fitzpatrick D.A."/>
            <person name="Frisvad J.C."/>
            <person name="Nielsen K.L."/>
        </authorList>
    </citation>
    <scope>NUCLEOTIDE SEQUENCE</scope>
    <source>
        <strain evidence="1">IBT 21917</strain>
    </source>
</reference>
<name>A0A9W9LVZ6_9EURO</name>
<reference evidence="1" key="1">
    <citation type="submission" date="2022-11" db="EMBL/GenBank/DDBJ databases">
        <authorList>
            <person name="Petersen C."/>
        </authorList>
    </citation>
    <scope>NUCLEOTIDE SEQUENCE</scope>
    <source>
        <strain evidence="1">IBT 21917</strain>
    </source>
</reference>
<dbReference type="Proteomes" id="UP001146351">
    <property type="component" value="Unassembled WGS sequence"/>
</dbReference>
<dbReference type="EMBL" id="JAPQKO010000002">
    <property type="protein sequence ID" value="KAJ5178837.1"/>
    <property type="molecule type" value="Genomic_DNA"/>
</dbReference>
<organism evidence="1 2">
    <name type="scientific">Penicillium capsulatum</name>
    <dbReference type="NCBI Taxonomy" id="69766"/>
    <lineage>
        <taxon>Eukaryota</taxon>
        <taxon>Fungi</taxon>
        <taxon>Dikarya</taxon>
        <taxon>Ascomycota</taxon>
        <taxon>Pezizomycotina</taxon>
        <taxon>Eurotiomycetes</taxon>
        <taxon>Eurotiomycetidae</taxon>
        <taxon>Eurotiales</taxon>
        <taxon>Aspergillaceae</taxon>
        <taxon>Penicillium</taxon>
    </lineage>
</organism>